<proteinExistence type="predicted"/>
<feature type="coiled-coil region" evidence="1">
    <location>
        <begin position="64"/>
        <end position="98"/>
    </location>
</feature>
<keyword evidence="1" id="KW-0175">Coiled coil</keyword>
<dbReference type="AlphaFoldDB" id="A0A067PL13"/>
<dbReference type="HOGENOM" id="CLU_1015864_0_0_1"/>
<dbReference type="InParanoid" id="A0A067PL13"/>
<dbReference type="OrthoDB" id="412109at2759"/>
<dbReference type="EMBL" id="KL197728">
    <property type="protein sequence ID" value="KDQ54520.1"/>
    <property type="molecule type" value="Genomic_DNA"/>
</dbReference>
<evidence type="ECO:0000313" key="3">
    <source>
        <dbReference type="Proteomes" id="UP000027265"/>
    </source>
</evidence>
<reference evidence="3" key="1">
    <citation type="journal article" date="2014" name="Proc. Natl. Acad. Sci. U.S.A.">
        <title>Extensive sampling of basidiomycete genomes demonstrates inadequacy of the white-rot/brown-rot paradigm for wood decay fungi.</title>
        <authorList>
            <person name="Riley R."/>
            <person name="Salamov A.A."/>
            <person name="Brown D.W."/>
            <person name="Nagy L.G."/>
            <person name="Floudas D."/>
            <person name="Held B.W."/>
            <person name="Levasseur A."/>
            <person name="Lombard V."/>
            <person name="Morin E."/>
            <person name="Otillar R."/>
            <person name="Lindquist E.A."/>
            <person name="Sun H."/>
            <person name="LaButti K.M."/>
            <person name="Schmutz J."/>
            <person name="Jabbour D."/>
            <person name="Luo H."/>
            <person name="Baker S.E."/>
            <person name="Pisabarro A.G."/>
            <person name="Walton J.D."/>
            <person name="Blanchette R.A."/>
            <person name="Henrissat B."/>
            <person name="Martin F."/>
            <person name="Cullen D."/>
            <person name="Hibbett D.S."/>
            <person name="Grigoriev I.V."/>
        </authorList>
    </citation>
    <scope>NUCLEOTIDE SEQUENCE [LARGE SCALE GENOMIC DNA]</scope>
    <source>
        <strain evidence="3">MUCL 33604</strain>
    </source>
</reference>
<protein>
    <submittedName>
        <fullName evidence="2">Uncharacterized protein</fullName>
    </submittedName>
</protein>
<name>A0A067PL13_9AGAM</name>
<accession>A0A067PL13</accession>
<evidence type="ECO:0000313" key="2">
    <source>
        <dbReference type="EMBL" id="KDQ54520.1"/>
    </source>
</evidence>
<evidence type="ECO:0000256" key="1">
    <source>
        <dbReference type="SAM" id="Coils"/>
    </source>
</evidence>
<dbReference type="Proteomes" id="UP000027265">
    <property type="component" value="Unassembled WGS sequence"/>
</dbReference>
<sequence length="274" mass="32135">MQSKSEFQELEDGNLLFKWADIRVAVRCVLKGAPKSPLSIMLDGEMKAFREEITNFLLETRIREGEAQRERDLLEDELDQLHVENERHKLELQQALDENCRRIQESEIARQENHRLDKSLHRAIADKHLISAELLSVNTHNRELGREVKKLYRSLAKVQRDVVPSAWRMHQCLWLYLTSPSSLSFTSIPWPTYPQPTSPADITPTTICNLLLSRYHSDARCRKDRIREALLRWHPDKFARVLRRVKEEDRADVEEGVGIVVRCLNELLQRERKA</sequence>
<organism evidence="2 3">
    <name type="scientific">Jaapia argillacea MUCL 33604</name>
    <dbReference type="NCBI Taxonomy" id="933084"/>
    <lineage>
        <taxon>Eukaryota</taxon>
        <taxon>Fungi</taxon>
        <taxon>Dikarya</taxon>
        <taxon>Basidiomycota</taxon>
        <taxon>Agaricomycotina</taxon>
        <taxon>Agaricomycetes</taxon>
        <taxon>Agaricomycetidae</taxon>
        <taxon>Jaapiales</taxon>
        <taxon>Jaapiaceae</taxon>
        <taxon>Jaapia</taxon>
    </lineage>
</organism>
<keyword evidence="3" id="KW-1185">Reference proteome</keyword>
<dbReference type="STRING" id="933084.A0A067PL13"/>
<gene>
    <name evidence="2" type="ORF">JAAARDRAFT_160547</name>
</gene>